<reference evidence="1 2" key="1">
    <citation type="journal article" date="2020" name="ISME J.">
        <title>Uncovering the hidden diversity of litter-decomposition mechanisms in mushroom-forming fungi.</title>
        <authorList>
            <person name="Floudas D."/>
            <person name="Bentzer J."/>
            <person name="Ahren D."/>
            <person name="Johansson T."/>
            <person name="Persson P."/>
            <person name="Tunlid A."/>
        </authorList>
    </citation>
    <scope>NUCLEOTIDE SEQUENCE [LARGE SCALE GENOMIC DNA]</scope>
    <source>
        <strain evidence="1 2">CBS 101986</strain>
    </source>
</reference>
<comment type="caution">
    <text evidence="1">The sequence shown here is derived from an EMBL/GenBank/DDBJ whole genome shotgun (WGS) entry which is preliminary data.</text>
</comment>
<dbReference type="SUPFAM" id="SSF56112">
    <property type="entry name" value="Protein kinase-like (PK-like)"/>
    <property type="match status" value="1"/>
</dbReference>
<evidence type="ECO:0000313" key="1">
    <source>
        <dbReference type="EMBL" id="KAF5317505.1"/>
    </source>
</evidence>
<dbReference type="EMBL" id="JAACJJ010000033">
    <property type="protein sequence ID" value="KAF5317505.1"/>
    <property type="molecule type" value="Genomic_DNA"/>
</dbReference>
<proteinExistence type="predicted"/>
<organism evidence="1 2">
    <name type="scientific">Psilocybe cf. subviscida</name>
    <dbReference type="NCBI Taxonomy" id="2480587"/>
    <lineage>
        <taxon>Eukaryota</taxon>
        <taxon>Fungi</taxon>
        <taxon>Dikarya</taxon>
        <taxon>Basidiomycota</taxon>
        <taxon>Agaricomycotina</taxon>
        <taxon>Agaricomycetes</taxon>
        <taxon>Agaricomycetidae</taxon>
        <taxon>Agaricales</taxon>
        <taxon>Agaricineae</taxon>
        <taxon>Strophariaceae</taxon>
        <taxon>Psilocybe</taxon>
    </lineage>
</organism>
<keyword evidence="2" id="KW-1185">Reference proteome</keyword>
<name>A0A8H5B6L6_9AGAR</name>
<dbReference type="InterPro" id="IPR011009">
    <property type="entry name" value="Kinase-like_dom_sf"/>
</dbReference>
<gene>
    <name evidence="1" type="ORF">D9619_013137</name>
</gene>
<accession>A0A8H5B6L6</accession>
<dbReference type="AlphaFoldDB" id="A0A8H5B6L6"/>
<protein>
    <submittedName>
        <fullName evidence="1">Uncharacterized protein</fullName>
    </submittedName>
</protein>
<evidence type="ECO:0000313" key="2">
    <source>
        <dbReference type="Proteomes" id="UP000567179"/>
    </source>
</evidence>
<dbReference type="OrthoDB" id="3182995at2759"/>
<sequence>MFTTVILHSCVLGDTTKPVVLDMTPSYPAPAYYPQDKARQVPKSWARKRPSLSEGLLEVTVLDRISEGRIGVVYNARVDKAIQGGCDITPSLPATVCLKFTKQHHCRSLAREAWFYEQLHQWQGVSIPTFYGFYTSTVQDQALSMDSFLPWSNLRTPSKLDSGLADNPELAEKYRSMDVLWDDMPRMFSVFSRSKYMKTSRWFEWNLDEENPNIGLIIMEKLGQPCINVWQPDESGDAFKTDIEAVLEDVAENGLVHGDVTVWNLLQYDGPEVDKQCCPRHGVMHQWRLIDFDRAVMVDLTNTGSGGKYALKGDRKCVGNPLGFWGPQDSF</sequence>
<dbReference type="Proteomes" id="UP000567179">
    <property type="component" value="Unassembled WGS sequence"/>
</dbReference>